<name>A0ABR7F6P1_9FIRM</name>
<keyword evidence="3" id="KW-1185">Reference proteome</keyword>
<evidence type="ECO:0000256" key="1">
    <source>
        <dbReference type="SAM" id="MobiDB-lite"/>
    </source>
</evidence>
<dbReference type="InterPro" id="IPR008965">
    <property type="entry name" value="CBM2/CBM3_carb-bd_dom_sf"/>
</dbReference>
<reference evidence="2 3" key="1">
    <citation type="submission" date="2020-08" db="EMBL/GenBank/DDBJ databases">
        <title>Genome public.</title>
        <authorList>
            <person name="Liu C."/>
            <person name="Sun Q."/>
        </authorList>
    </citation>
    <scope>NUCLEOTIDE SEQUENCE [LARGE SCALE GENOMIC DNA]</scope>
    <source>
        <strain evidence="2 3">NSJ-34</strain>
    </source>
</reference>
<organism evidence="2 3">
    <name type="scientific">Blautia celeris</name>
    <dbReference type="NCBI Taxonomy" id="2763026"/>
    <lineage>
        <taxon>Bacteria</taxon>
        <taxon>Bacillati</taxon>
        <taxon>Bacillota</taxon>
        <taxon>Clostridia</taxon>
        <taxon>Lachnospirales</taxon>
        <taxon>Lachnospiraceae</taxon>
        <taxon>Blautia</taxon>
    </lineage>
</organism>
<evidence type="ECO:0000313" key="2">
    <source>
        <dbReference type="EMBL" id="MBC5670877.1"/>
    </source>
</evidence>
<dbReference type="Proteomes" id="UP000654573">
    <property type="component" value="Unassembled WGS sequence"/>
</dbReference>
<gene>
    <name evidence="2" type="ORF">H8S76_01350</name>
</gene>
<dbReference type="SUPFAM" id="SSF49384">
    <property type="entry name" value="Carbohydrate-binding domain"/>
    <property type="match status" value="1"/>
</dbReference>
<feature type="compositionally biased region" description="Basic and acidic residues" evidence="1">
    <location>
        <begin position="178"/>
        <end position="199"/>
    </location>
</feature>
<accession>A0ABR7F6P1</accession>
<feature type="region of interest" description="Disordered" evidence="1">
    <location>
        <begin position="156"/>
        <end position="242"/>
    </location>
</feature>
<dbReference type="EMBL" id="JACOOU010000001">
    <property type="protein sequence ID" value="MBC5670877.1"/>
    <property type="molecule type" value="Genomic_DNA"/>
</dbReference>
<dbReference type="Gene3D" id="2.60.40.680">
    <property type="match status" value="1"/>
</dbReference>
<sequence>MKKNGRIILIIFTVLWMFTQTIPVLAEGGPRILMKQLGELTEDKMMEVVCVVENGDGITNGKLRIMYDAQWMKLTDTGADEALDGALCEVNDCLTGNKPEGEIVVAFASSSSIREEGSLVKLNFNLPKGIPDEGALEVTVVAEKIGGDAGTVQVNTENLIIRSEKGNPDDPDGDNKDDDNKKDPDDDKKDDQNQGDHDGQSGNGSGNGDKKNQGGSKNQGSTSKKSTSRPKGNIKTGDETRIIPFVLTGGAAAGVSVWMVRRKKKEEAEK</sequence>
<protein>
    <submittedName>
        <fullName evidence="2">LPXTG cell wall anchor domain-containing protein</fullName>
    </submittedName>
</protein>
<dbReference type="RefSeq" id="WP_118593867.1">
    <property type="nucleotide sequence ID" value="NZ_JACOOU010000001.1"/>
</dbReference>
<dbReference type="NCBIfam" id="TIGR01167">
    <property type="entry name" value="LPXTG_anchor"/>
    <property type="match status" value="1"/>
</dbReference>
<proteinExistence type="predicted"/>
<evidence type="ECO:0000313" key="3">
    <source>
        <dbReference type="Proteomes" id="UP000654573"/>
    </source>
</evidence>
<comment type="caution">
    <text evidence="2">The sequence shown here is derived from an EMBL/GenBank/DDBJ whole genome shotgun (WGS) entry which is preliminary data.</text>
</comment>